<protein>
    <submittedName>
        <fullName evidence="1">Uncharacterized protein</fullName>
    </submittedName>
</protein>
<sequence>MFPTYHGTLETFDLVPRWFSVGLQSDFLGIGWLSPCAGDILAVPFAVVSFGAQKRATGWCACWEYGLWTTNLLTR</sequence>
<dbReference type="Proteomes" id="UP000326799">
    <property type="component" value="Unassembled WGS sequence"/>
</dbReference>
<dbReference type="AlphaFoldDB" id="A0A5N6F569"/>
<dbReference type="EMBL" id="ML733400">
    <property type="protein sequence ID" value="KAB8224323.1"/>
    <property type="molecule type" value="Genomic_DNA"/>
</dbReference>
<evidence type="ECO:0000313" key="2">
    <source>
        <dbReference type="Proteomes" id="UP000326799"/>
    </source>
</evidence>
<proteinExistence type="predicted"/>
<name>A0A5N6F569_9EURO</name>
<keyword evidence="2" id="KW-1185">Reference proteome</keyword>
<gene>
    <name evidence="1" type="ORF">BDV33DRAFT_165701</name>
</gene>
<accession>A0A5N6F569</accession>
<reference evidence="1 2" key="1">
    <citation type="submission" date="2019-04" db="EMBL/GenBank/DDBJ databases">
        <title>Fungal friends and foes A comparative genomics study of 23 Aspergillus species from section Flavi.</title>
        <authorList>
            <consortium name="DOE Joint Genome Institute"/>
            <person name="Kjaerbolling I."/>
            <person name="Vesth T.C."/>
            <person name="Frisvad J.C."/>
            <person name="Nybo J.L."/>
            <person name="Theobald S."/>
            <person name="Kildgaard S."/>
            <person name="Petersen T.I."/>
            <person name="Kuo A."/>
            <person name="Sato A."/>
            <person name="Lyhne E.K."/>
            <person name="Kogle M.E."/>
            <person name="Wiebenga A."/>
            <person name="Kun R.S."/>
            <person name="Lubbers R.J."/>
            <person name="Makela M.R."/>
            <person name="Barry K."/>
            <person name="Chovatia M."/>
            <person name="Clum A."/>
            <person name="Daum C."/>
            <person name="Haridas S."/>
            <person name="He G."/>
            <person name="LaButti K."/>
            <person name="Lipzen A."/>
            <person name="Mondo S."/>
            <person name="Pangilinan J."/>
            <person name="Riley R."/>
            <person name="Salamov A."/>
            <person name="Simmons B.A."/>
            <person name="Magnuson J.K."/>
            <person name="Henrissat B."/>
            <person name="Mortensen U.H."/>
            <person name="Larsen T.O."/>
            <person name="De vries R.P."/>
            <person name="Grigoriev I.V."/>
            <person name="Machida M."/>
            <person name="Baker S.E."/>
            <person name="Andersen M.R."/>
        </authorList>
    </citation>
    <scope>NUCLEOTIDE SEQUENCE [LARGE SCALE GENOMIC DNA]</scope>
    <source>
        <strain evidence="1 2">CBS 126849</strain>
    </source>
</reference>
<evidence type="ECO:0000313" key="1">
    <source>
        <dbReference type="EMBL" id="KAB8224323.1"/>
    </source>
</evidence>
<organism evidence="1 2">
    <name type="scientific">Aspergillus novoparasiticus</name>
    <dbReference type="NCBI Taxonomy" id="986946"/>
    <lineage>
        <taxon>Eukaryota</taxon>
        <taxon>Fungi</taxon>
        <taxon>Dikarya</taxon>
        <taxon>Ascomycota</taxon>
        <taxon>Pezizomycotina</taxon>
        <taxon>Eurotiomycetes</taxon>
        <taxon>Eurotiomycetidae</taxon>
        <taxon>Eurotiales</taxon>
        <taxon>Aspergillaceae</taxon>
        <taxon>Aspergillus</taxon>
        <taxon>Aspergillus subgen. Circumdati</taxon>
    </lineage>
</organism>